<keyword evidence="2" id="KW-1185">Reference proteome</keyword>
<organism evidence="1 2">
    <name type="scientific">Gigaspora margarita</name>
    <dbReference type="NCBI Taxonomy" id="4874"/>
    <lineage>
        <taxon>Eukaryota</taxon>
        <taxon>Fungi</taxon>
        <taxon>Fungi incertae sedis</taxon>
        <taxon>Mucoromycota</taxon>
        <taxon>Glomeromycotina</taxon>
        <taxon>Glomeromycetes</taxon>
        <taxon>Diversisporales</taxon>
        <taxon>Gigasporaceae</taxon>
        <taxon>Gigaspora</taxon>
    </lineage>
</organism>
<reference evidence="1 2" key="1">
    <citation type="submission" date="2021-06" db="EMBL/GenBank/DDBJ databases">
        <authorList>
            <person name="Kallberg Y."/>
            <person name="Tangrot J."/>
            <person name="Rosling A."/>
        </authorList>
    </citation>
    <scope>NUCLEOTIDE SEQUENCE [LARGE SCALE GENOMIC DNA]</scope>
    <source>
        <strain evidence="1 2">120-4 pot B 10/14</strain>
    </source>
</reference>
<evidence type="ECO:0000313" key="2">
    <source>
        <dbReference type="Proteomes" id="UP000789901"/>
    </source>
</evidence>
<feature type="non-terminal residue" evidence="1">
    <location>
        <position position="43"/>
    </location>
</feature>
<sequence length="43" mass="5054">VYLIKALPVNLTKGQETQETTTVPHEHKFVEHTEHKELEKRTI</sequence>
<evidence type="ECO:0000313" key="1">
    <source>
        <dbReference type="EMBL" id="CAG8840004.1"/>
    </source>
</evidence>
<feature type="non-terminal residue" evidence="1">
    <location>
        <position position="1"/>
    </location>
</feature>
<dbReference type="Proteomes" id="UP000789901">
    <property type="component" value="Unassembled WGS sequence"/>
</dbReference>
<dbReference type="EMBL" id="CAJVQB010061797">
    <property type="protein sequence ID" value="CAG8840004.1"/>
    <property type="molecule type" value="Genomic_DNA"/>
</dbReference>
<name>A0ABN7WTE1_GIGMA</name>
<protein>
    <submittedName>
        <fullName evidence="1">871_t:CDS:1</fullName>
    </submittedName>
</protein>
<proteinExistence type="predicted"/>
<gene>
    <name evidence="1" type="ORF">GMARGA_LOCUS34707</name>
</gene>
<accession>A0ABN7WTE1</accession>
<comment type="caution">
    <text evidence="1">The sequence shown here is derived from an EMBL/GenBank/DDBJ whole genome shotgun (WGS) entry which is preliminary data.</text>
</comment>